<accession>A0A937FA74</accession>
<gene>
    <name evidence="2" type="ORF">JL102_13335</name>
</gene>
<feature type="domain" description="AraC effector-binding" evidence="1">
    <location>
        <begin position="1"/>
        <end position="152"/>
    </location>
</feature>
<dbReference type="PANTHER" id="PTHR36444">
    <property type="entry name" value="TRANSCRIPTIONAL REGULATOR PROTEIN YOBU-RELATED"/>
    <property type="match status" value="1"/>
</dbReference>
<evidence type="ECO:0000313" key="2">
    <source>
        <dbReference type="EMBL" id="MBL3657124.1"/>
    </source>
</evidence>
<protein>
    <submittedName>
        <fullName evidence="2">Effector binding domain-containing protein</fullName>
    </submittedName>
</protein>
<dbReference type="InterPro" id="IPR053182">
    <property type="entry name" value="YobU-like_regulator"/>
</dbReference>
<evidence type="ECO:0000313" key="3">
    <source>
        <dbReference type="Proteomes" id="UP000659388"/>
    </source>
</evidence>
<keyword evidence="3" id="KW-1185">Reference proteome</keyword>
<name>A0A937FA74_9BACT</name>
<dbReference type="InterPro" id="IPR011256">
    <property type="entry name" value="Reg_factor_effector_dom_sf"/>
</dbReference>
<proteinExistence type="predicted"/>
<dbReference type="InterPro" id="IPR010499">
    <property type="entry name" value="AraC_E-bd"/>
</dbReference>
<sequence>MNKIKIEPFKVMGIKVRTSNVTGNSAEDIGGLWQKFISENVAEKIPGRVDNEVLSIYTNYEGDHTKPYDTIIGCRVQSIDEVPDGMVSQAFEGGIYVKFVAEGNLDEGVIYDKWLEIWDIDLDRDFIADFEVFGNKAMNRENAKVDIYIGLSDQA</sequence>
<dbReference type="Pfam" id="PF14526">
    <property type="entry name" value="Cass2"/>
    <property type="match status" value="1"/>
</dbReference>
<dbReference type="RefSeq" id="WP_202244919.1">
    <property type="nucleotide sequence ID" value="NZ_JAESIY010000007.1"/>
</dbReference>
<dbReference type="EMBL" id="JAESIY010000007">
    <property type="protein sequence ID" value="MBL3657124.1"/>
    <property type="molecule type" value="Genomic_DNA"/>
</dbReference>
<dbReference type="Gene3D" id="3.20.80.10">
    <property type="entry name" value="Regulatory factor, effector binding domain"/>
    <property type="match status" value="1"/>
</dbReference>
<organism evidence="2 3">
    <name type="scientific">Fulvivirga sediminis</name>
    <dbReference type="NCBI Taxonomy" id="2803949"/>
    <lineage>
        <taxon>Bacteria</taxon>
        <taxon>Pseudomonadati</taxon>
        <taxon>Bacteroidota</taxon>
        <taxon>Cytophagia</taxon>
        <taxon>Cytophagales</taxon>
        <taxon>Fulvivirgaceae</taxon>
        <taxon>Fulvivirga</taxon>
    </lineage>
</organism>
<comment type="caution">
    <text evidence="2">The sequence shown here is derived from an EMBL/GenBank/DDBJ whole genome shotgun (WGS) entry which is preliminary data.</text>
</comment>
<dbReference type="SMART" id="SM00871">
    <property type="entry name" value="AraC_E_bind"/>
    <property type="match status" value="1"/>
</dbReference>
<dbReference type="PANTHER" id="PTHR36444:SF2">
    <property type="entry name" value="TRANSCRIPTIONAL REGULATOR PROTEIN YOBU-RELATED"/>
    <property type="match status" value="1"/>
</dbReference>
<dbReference type="InterPro" id="IPR029441">
    <property type="entry name" value="Cass2"/>
</dbReference>
<evidence type="ECO:0000259" key="1">
    <source>
        <dbReference type="SMART" id="SM00871"/>
    </source>
</evidence>
<dbReference type="Proteomes" id="UP000659388">
    <property type="component" value="Unassembled WGS sequence"/>
</dbReference>
<dbReference type="AlphaFoldDB" id="A0A937FA74"/>
<dbReference type="SUPFAM" id="SSF55136">
    <property type="entry name" value="Probable bacterial effector-binding domain"/>
    <property type="match status" value="1"/>
</dbReference>
<reference evidence="2" key="1">
    <citation type="submission" date="2021-01" db="EMBL/GenBank/DDBJ databases">
        <title>Fulvivirga kasyanovii gen. nov., sp nov., a novel member of the phylum Bacteroidetes isolated from seawater in a mussel farm.</title>
        <authorList>
            <person name="Zhao L.-H."/>
            <person name="Wang Z.-J."/>
        </authorList>
    </citation>
    <scope>NUCLEOTIDE SEQUENCE</scope>
    <source>
        <strain evidence="2">2943</strain>
    </source>
</reference>